<dbReference type="EMBL" id="JACSEA010000017">
    <property type="protein sequence ID" value="KAF7383641.1"/>
    <property type="molecule type" value="Genomic_DNA"/>
</dbReference>
<dbReference type="GO" id="GO:0030136">
    <property type="term" value="C:clathrin-coated vesicle"/>
    <property type="evidence" value="ECO:0007669"/>
    <property type="project" value="TreeGrafter"/>
</dbReference>
<dbReference type="InterPro" id="IPR019376">
    <property type="entry name" value="Myeloid_leukemia_factor"/>
</dbReference>
<evidence type="ECO:0000256" key="1">
    <source>
        <dbReference type="ARBA" id="ARBA00004496"/>
    </source>
</evidence>
<dbReference type="Proteomes" id="UP000614350">
    <property type="component" value="Unassembled WGS sequence"/>
</dbReference>
<gene>
    <name evidence="5" type="ORF">HZH66_012991</name>
</gene>
<name>A0A834JDJ5_VESVU</name>
<comment type="similarity">
    <text evidence="2">Belongs to the MLF family.</text>
</comment>
<sequence length="277" mass="32054">MPIFDFFRNFFIGGNREDFGDEGKHSFRNPIWQNDEDDNDDDDFRHLGRSNVHVHIFNDPKEMASYFESQFDNIINSIFSSFDDSKIFSLPGSIEELPSAGQSNNSLRDKMLKPGYENPDSYNHEKVKVDADLDGKISADNLFKFWNEPDETKVVPSYTNPSTNQSYRSSKFVTKRFIHAPDGTIEQHQIVKDSEGNEEKIISKQIGDKKYVVTTKRDKNGVETKVEDLINIDESELKNFKPNIEQTWGSIYNHYSNTSSILNYLPWDHFFGPNPKL</sequence>
<evidence type="ECO:0000256" key="4">
    <source>
        <dbReference type="ARBA" id="ARBA00022553"/>
    </source>
</evidence>
<dbReference type="InterPro" id="IPR017248">
    <property type="entry name" value="HAX-1"/>
</dbReference>
<dbReference type="GO" id="GO:0016529">
    <property type="term" value="C:sarcoplasmic reticulum"/>
    <property type="evidence" value="ECO:0007669"/>
    <property type="project" value="TreeGrafter"/>
</dbReference>
<evidence type="ECO:0000313" key="5">
    <source>
        <dbReference type="EMBL" id="KAF7383641.1"/>
    </source>
</evidence>
<proteinExistence type="inferred from homology"/>
<accession>A0A834JDJ5</accession>
<dbReference type="Pfam" id="PF10248">
    <property type="entry name" value="Mlf1IP"/>
    <property type="match status" value="1"/>
</dbReference>
<dbReference type="GO" id="GO:0005739">
    <property type="term" value="C:mitochondrion"/>
    <property type="evidence" value="ECO:0007669"/>
    <property type="project" value="TreeGrafter"/>
</dbReference>
<dbReference type="PANTHER" id="PTHR14938">
    <property type="entry name" value="HCLS1-ASSOCIATED PROTEIN X-1"/>
    <property type="match status" value="1"/>
</dbReference>
<keyword evidence="4" id="KW-0597">Phosphoprotein</keyword>
<reference evidence="5" key="1">
    <citation type="journal article" date="2020" name="G3 (Bethesda)">
        <title>High-Quality Assemblies for Three Invasive Social Wasps from the &lt;i&gt;Vespula&lt;/i&gt; Genus.</title>
        <authorList>
            <person name="Harrop T.W.R."/>
            <person name="Guhlin J."/>
            <person name="McLaughlin G.M."/>
            <person name="Permina E."/>
            <person name="Stockwell P."/>
            <person name="Gilligan J."/>
            <person name="Le Lec M.F."/>
            <person name="Gruber M.A.M."/>
            <person name="Quinn O."/>
            <person name="Lovegrove M."/>
            <person name="Duncan E.J."/>
            <person name="Remnant E.J."/>
            <person name="Van Eeckhoven J."/>
            <person name="Graham B."/>
            <person name="Knapp R.A."/>
            <person name="Langford K.W."/>
            <person name="Kronenberg Z."/>
            <person name="Press M.O."/>
            <person name="Eacker S.M."/>
            <person name="Wilson-Rankin E.E."/>
            <person name="Purcell J."/>
            <person name="Lester P.J."/>
            <person name="Dearden P.K."/>
        </authorList>
    </citation>
    <scope>NUCLEOTIDE SEQUENCE</scope>
    <source>
        <strain evidence="5">Marl-1</strain>
    </source>
</reference>
<keyword evidence="6" id="KW-1185">Reference proteome</keyword>
<evidence type="ECO:0000313" key="6">
    <source>
        <dbReference type="Proteomes" id="UP000614350"/>
    </source>
</evidence>
<dbReference type="GO" id="GO:0016324">
    <property type="term" value="C:apical plasma membrane"/>
    <property type="evidence" value="ECO:0007669"/>
    <property type="project" value="TreeGrafter"/>
</dbReference>
<comment type="subcellular location">
    <subcellularLocation>
        <location evidence="1">Cytoplasm</location>
    </subcellularLocation>
</comment>
<dbReference type="GO" id="GO:0043066">
    <property type="term" value="P:negative regulation of apoptotic process"/>
    <property type="evidence" value="ECO:0007669"/>
    <property type="project" value="InterPro"/>
</dbReference>
<dbReference type="PANTHER" id="PTHR14938:SF2">
    <property type="entry name" value="HCLS1-ASSOCIATED PROTEIN X-1"/>
    <property type="match status" value="1"/>
</dbReference>
<dbReference type="GO" id="GO:0030833">
    <property type="term" value="P:regulation of actin filament polymerization"/>
    <property type="evidence" value="ECO:0007669"/>
    <property type="project" value="TreeGrafter"/>
</dbReference>
<organism evidence="5 6">
    <name type="scientific">Vespula vulgaris</name>
    <name type="common">Yellow jacket</name>
    <name type="synonym">Wasp</name>
    <dbReference type="NCBI Taxonomy" id="7454"/>
    <lineage>
        <taxon>Eukaryota</taxon>
        <taxon>Metazoa</taxon>
        <taxon>Ecdysozoa</taxon>
        <taxon>Arthropoda</taxon>
        <taxon>Hexapoda</taxon>
        <taxon>Insecta</taxon>
        <taxon>Pterygota</taxon>
        <taxon>Neoptera</taxon>
        <taxon>Endopterygota</taxon>
        <taxon>Hymenoptera</taxon>
        <taxon>Apocrita</taxon>
        <taxon>Aculeata</taxon>
        <taxon>Vespoidea</taxon>
        <taxon>Vespidae</taxon>
        <taxon>Vespinae</taxon>
        <taxon>Vespula</taxon>
    </lineage>
</organism>
<dbReference type="AlphaFoldDB" id="A0A834JDJ5"/>
<dbReference type="GO" id="GO:0015629">
    <property type="term" value="C:actin cytoskeleton"/>
    <property type="evidence" value="ECO:0007669"/>
    <property type="project" value="TreeGrafter"/>
</dbReference>
<evidence type="ECO:0000256" key="3">
    <source>
        <dbReference type="ARBA" id="ARBA00022490"/>
    </source>
</evidence>
<comment type="caution">
    <text evidence="5">The sequence shown here is derived from an EMBL/GenBank/DDBJ whole genome shotgun (WGS) entry which is preliminary data.</text>
</comment>
<protein>
    <submittedName>
        <fullName evidence="5">Uncharacterized protein</fullName>
    </submittedName>
</protein>
<evidence type="ECO:0000256" key="2">
    <source>
        <dbReference type="ARBA" id="ARBA00008332"/>
    </source>
</evidence>
<keyword evidence="3" id="KW-0963">Cytoplasm</keyword>